<gene>
    <name evidence="2" type="ORF">ILYODFUR_009018</name>
</gene>
<comment type="caution">
    <text evidence="2">The sequence shown here is derived from an EMBL/GenBank/DDBJ whole genome shotgun (WGS) entry which is preliminary data.</text>
</comment>
<dbReference type="EMBL" id="JAHRIQ010035375">
    <property type="protein sequence ID" value="MEQ2232226.1"/>
    <property type="molecule type" value="Genomic_DNA"/>
</dbReference>
<proteinExistence type="predicted"/>
<keyword evidence="3" id="KW-1185">Reference proteome</keyword>
<name>A0ABV0TIE0_9TELE</name>
<protein>
    <submittedName>
        <fullName evidence="2">Uncharacterized protein</fullName>
    </submittedName>
</protein>
<dbReference type="Proteomes" id="UP001482620">
    <property type="component" value="Unassembled WGS sequence"/>
</dbReference>
<accession>A0ABV0TIE0</accession>
<keyword evidence="1" id="KW-0812">Transmembrane</keyword>
<evidence type="ECO:0000313" key="3">
    <source>
        <dbReference type="Proteomes" id="UP001482620"/>
    </source>
</evidence>
<feature type="transmembrane region" description="Helical" evidence="1">
    <location>
        <begin position="49"/>
        <end position="68"/>
    </location>
</feature>
<reference evidence="2 3" key="1">
    <citation type="submission" date="2021-06" db="EMBL/GenBank/DDBJ databases">
        <authorList>
            <person name="Palmer J.M."/>
        </authorList>
    </citation>
    <scope>NUCLEOTIDE SEQUENCE [LARGE SCALE GENOMIC DNA]</scope>
    <source>
        <strain evidence="3">if_2019</strain>
        <tissue evidence="2">Muscle</tissue>
    </source>
</reference>
<keyword evidence="1" id="KW-1133">Transmembrane helix</keyword>
<evidence type="ECO:0000313" key="2">
    <source>
        <dbReference type="EMBL" id="MEQ2232226.1"/>
    </source>
</evidence>
<organism evidence="2 3">
    <name type="scientific">Ilyodon furcidens</name>
    <name type="common">goldbreast splitfin</name>
    <dbReference type="NCBI Taxonomy" id="33524"/>
    <lineage>
        <taxon>Eukaryota</taxon>
        <taxon>Metazoa</taxon>
        <taxon>Chordata</taxon>
        <taxon>Craniata</taxon>
        <taxon>Vertebrata</taxon>
        <taxon>Euteleostomi</taxon>
        <taxon>Actinopterygii</taxon>
        <taxon>Neopterygii</taxon>
        <taxon>Teleostei</taxon>
        <taxon>Neoteleostei</taxon>
        <taxon>Acanthomorphata</taxon>
        <taxon>Ovalentaria</taxon>
        <taxon>Atherinomorphae</taxon>
        <taxon>Cyprinodontiformes</taxon>
        <taxon>Goodeidae</taxon>
        <taxon>Ilyodon</taxon>
    </lineage>
</organism>
<sequence length="125" mass="14845">MDVGLRGLLFSKCLTEKLCRMNKLKHMQQHCHIWFPSLLPSFALSLSNFYSWFYFSVFILLCFLMGWGHCSNGLFVWSFYRNSCKCSVVCVFKCVQKGLQFCFMHNDLIQTQTLTYRIRLFPRIV</sequence>
<keyword evidence="1" id="KW-0472">Membrane</keyword>
<evidence type="ECO:0000256" key="1">
    <source>
        <dbReference type="SAM" id="Phobius"/>
    </source>
</evidence>